<feature type="signal peptide" evidence="8">
    <location>
        <begin position="1"/>
        <end position="27"/>
    </location>
</feature>
<dbReference type="PATRIC" id="fig|303541.3.peg.692"/>
<evidence type="ECO:0000256" key="5">
    <source>
        <dbReference type="ARBA" id="ARBA00023088"/>
    </source>
</evidence>
<evidence type="ECO:0000313" key="11">
    <source>
        <dbReference type="Proteomes" id="UP000033682"/>
    </source>
</evidence>
<keyword evidence="7" id="KW-0812">Transmembrane</keyword>
<keyword evidence="1" id="KW-0134">Cell wall</keyword>
<evidence type="ECO:0000256" key="1">
    <source>
        <dbReference type="ARBA" id="ARBA00022512"/>
    </source>
</evidence>
<name>A0A0F4LRS4_9LACO</name>
<dbReference type="RefSeq" id="WP_052726774.1">
    <property type="nucleotide sequence ID" value="NZ_KQ034000.1"/>
</dbReference>
<keyword evidence="5" id="KW-0572">Peptidoglycan-anchor</keyword>
<protein>
    <recommendedName>
        <fullName evidence="9">Gram-positive cocci surface proteins LPxTG domain-containing protein</fullName>
    </recommendedName>
</protein>
<dbReference type="HOGENOM" id="CLU_1265587_0_0_9"/>
<evidence type="ECO:0000259" key="9">
    <source>
        <dbReference type="PROSITE" id="PS50847"/>
    </source>
</evidence>
<dbReference type="Pfam" id="PF06458">
    <property type="entry name" value="MucBP"/>
    <property type="match status" value="1"/>
</dbReference>
<keyword evidence="7" id="KW-0472">Membrane</keyword>
<feature type="compositionally biased region" description="Polar residues" evidence="6">
    <location>
        <begin position="171"/>
        <end position="187"/>
    </location>
</feature>
<dbReference type="InterPro" id="IPR009459">
    <property type="entry name" value="MucBP_dom"/>
</dbReference>
<dbReference type="PROSITE" id="PS50847">
    <property type="entry name" value="GRAM_POS_ANCHORING"/>
    <property type="match status" value="1"/>
</dbReference>
<accession>A0A0F4LRS4</accession>
<feature type="transmembrane region" description="Helical" evidence="7">
    <location>
        <begin position="193"/>
        <end position="214"/>
    </location>
</feature>
<dbReference type="Proteomes" id="UP000033682">
    <property type="component" value="Unassembled WGS sequence"/>
</dbReference>
<organism evidence="10 11">
    <name type="scientific">Lactobacillus apis</name>
    <dbReference type="NCBI Taxonomy" id="303541"/>
    <lineage>
        <taxon>Bacteria</taxon>
        <taxon>Bacillati</taxon>
        <taxon>Bacillota</taxon>
        <taxon>Bacilli</taxon>
        <taxon>Lactobacillales</taxon>
        <taxon>Lactobacillaceae</taxon>
        <taxon>Lactobacillus</taxon>
    </lineage>
</organism>
<feature type="compositionally biased region" description="Polar residues" evidence="6">
    <location>
        <begin position="119"/>
        <end position="135"/>
    </location>
</feature>
<feature type="region of interest" description="Disordered" evidence="6">
    <location>
        <begin position="119"/>
        <end position="187"/>
    </location>
</feature>
<keyword evidence="2" id="KW-0964">Secreted</keyword>
<gene>
    <name evidence="10" type="ORF">JF72_05390</name>
</gene>
<comment type="caution">
    <text evidence="10">The sequence shown here is derived from an EMBL/GenBank/DDBJ whole genome shotgun (WGS) entry which is preliminary data.</text>
</comment>
<evidence type="ECO:0000256" key="8">
    <source>
        <dbReference type="SAM" id="SignalP"/>
    </source>
</evidence>
<keyword evidence="7" id="KW-1133">Transmembrane helix</keyword>
<proteinExistence type="predicted"/>
<feature type="domain" description="Gram-positive cocci surface proteins LPxTG" evidence="9">
    <location>
        <begin position="182"/>
        <end position="218"/>
    </location>
</feature>
<reference evidence="10 11" key="1">
    <citation type="submission" date="2015-01" db="EMBL/GenBank/DDBJ databases">
        <title>Comparative genomics of the lactic acid bacteria isolated from the honey bee gut.</title>
        <authorList>
            <person name="Ellegaard K.M."/>
            <person name="Tamarit D."/>
            <person name="Javelind E."/>
            <person name="Olofsson T."/>
            <person name="Andersson S.G."/>
            <person name="Vasquez A."/>
        </authorList>
    </citation>
    <scope>NUCLEOTIDE SEQUENCE [LARGE SCALE GENOMIC DNA]</scope>
    <source>
        <strain evidence="10 11">Hma11</strain>
    </source>
</reference>
<evidence type="ECO:0000256" key="2">
    <source>
        <dbReference type="ARBA" id="ARBA00022525"/>
    </source>
</evidence>
<keyword evidence="4" id="KW-0677">Repeat</keyword>
<feature type="chain" id="PRO_5038784094" description="Gram-positive cocci surface proteins LPxTG domain-containing protein" evidence="8">
    <location>
        <begin position="28"/>
        <end position="218"/>
    </location>
</feature>
<dbReference type="AlphaFoldDB" id="A0A0F4LRS4"/>
<keyword evidence="11" id="KW-1185">Reference proteome</keyword>
<dbReference type="InterPro" id="IPR019931">
    <property type="entry name" value="LPXTG_anchor"/>
</dbReference>
<dbReference type="Pfam" id="PF00746">
    <property type="entry name" value="Gram_pos_anchor"/>
    <property type="match status" value="1"/>
</dbReference>
<evidence type="ECO:0000256" key="6">
    <source>
        <dbReference type="SAM" id="MobiDB-lite"/>
    </source>
</evidence>
<dbReference type="Gene3D" id="3.10.20.320">
    <property type="entry name" value="Putative peptidoglycan bound protein (lpxtg motif)"/>
    <property type="match status" value="1"/>
</dbReference>
<keyword evidence="3 8" id="KW-0732">Signal</keyword>
<sequence>MKKIESLKIKKSSALLTAAAAAVFAFAGVNGTNVVKADATNPATTVVNDGRTATVVAHYQDEAGNKIADDQTIAGHTQVSYGTMRKAIPGYTLKDWQGPTEGYFEDTPKEVIYIYTKDNGSNETNVTDNSGQIQNPIEKPGTSSDQKDPSKDKKDPAASTDTAKKDENKSDNVNTAAKSAVLPQTGSDKTNSLATLLAGVSAVAVSFLGMVVAFKKRI</sequence>
<feature type="compositionally biased region" description="Basic and acidic residues" evidence="6">
    <location>
        <begin position="145"/>
        <end position="170"/>
    </location>
</feature>
<evidence type="ECO:0000313" key="10">
    <source>
        <dbReference type="EMBL" id="KJY61260.1"/>
    </source>
</evidence>
<evidence type="ECO:0000256" key="3">
    <source>
        <dbReference type="ARBA" id="ARBA00022729"/>
    </source>
</evidence>
<dbReference type="NCBIfam" id="TIGR01167">
    <property type="entry name" value="LPXTG_anchor"/>
    <property type="match status" value="1"/>
</dbReference>
<evidence type="ECO:0000256" key="7">
    <source>
        <dbReference type="SAM" id="Phobius"/>
    </source>
</evidence>
<evidence type="ECO:0000256" key="4">
    <source>
        <dbReference type="ARBA" id="ARBA00022737"/>
    </source>
</evidence>
<dbReference type="EMBL" id="JXLG01000005">
    <property type="protein sequence ID" value="KJY61260.1"/>
    <property type="molecule type" value="Genomic_DNA"/>
</dbReference>